<gene>
    <name evidence="8" type="ORF">Sango_1742100</name>
</gene>
<evidence type="ECO:0000256" key="2">
    <source>
        <dbReference type="ARBA" id="ARBA00022695"/>
    </source>
</evidence>
<accession>A0AAE1WMN0</accession>
<evidence type="ECO:0000256" key="1">
    <source>
        <dbReference type="ARBA" id="ARBA00022679"/>
    </source>
</evidence>
<dbReference type="PANTHER" id="PTHR48475">
    <property type="entry name" value="RIBONUCLEASE H"/>
    <property type="match status" value="1"/>
</dbReference>
<dbReference type="SUPFAM" id="SSF56672">
    <property type="entry name" value="DNA/RNA polymerases"/>
    <property type="match status" value="1"/>
</dbReference>
<keyword evidence="5" id="KW-0378">Hydrolase</keyword>
<evidence type="ECO:0000256" key="5">
    <source>
        <dbReference type="ARBA" id="ARBA00022801"/>
    </source>
</evidence>
<keyword evidence="2" id="KW-0548">Nucleotidyltransferase</keyword>
<evidence type="ECO:0000259" key="7">
    <source>
        <dbReference type="Pfam" id="PF17917"/>
    </source>
</evidence>
<dbReference type="InterPro" id="IPR043502">
    <property type="entry name" value="DNA/RNA_pol_sf"/>
</dbReference>
<evidence type="ECO:0000256" key="4">
    <source>
        <dbReference type="ARBA" id="ARBA00022759"/>
    </source>
</evidence>
<reference evidence="8" key="2">
    <citation type="journal article" date="2024" name="Plant">
        <title>Genomic evolution and insights into agronomic trait innovations of Sesamum species.</title>
        <authorList>
            <person name="Miao H."/>
            <person name="Wang L."/>
            <person name="Qu L."/>
            <person name="Liu H."/>
            <person name="Sun Y."/>
            <person name="Le M."/>
            <person name="Wang Q."/>
            <person name="Wei S."/>
            <person name="Zheng Y."/>
            <person name="Lin W."/>
            <person name="Duan Y."/>
            <person name="Cao H."/>
            <person name="Xiong S."/>
            <person name="Wang X."/>
            <person name="Wei L."/>
            <person name="Li C."/>
            <person name="Ma Q."/>
            <person name="Ju M."/>
            <person name="Zhao R."/>
            <person name="Li G."/>
            <person name="Mu C."/>
            <person name="Tian Q."/>
            <person name="Mei H."/>
            <person name="Zhang T."/>
            <person name="Gao T."/>
            <person name="Zhang H."/>
        </authorList>
    </citation>
    <scope>NUCLEOTIDE SEQUENCE</scope>
    <source>
        <strain evidence="8">K16</strain>
    </source>
</reference>
<dbReference type="GO" id="GO:0003964">
    <property type="term" value="F:RNA-directed DNA polymerase activity"/>
    <property type="evidence" value="ECO:0007669"/>
    <property type="project" value="UniProtKB-KW"/>
</dbReference>
<comment type="caution">
    <text evidence="8">The sequence shown here is derived from an EMBL/GenBank/DDBJ whole genome shotgun (WGS) entry which is preliminary data.</text>
</comment>
<keyword evidence="3" id="KW-0540">Nuclease</keyword>
<evidence type="ECO:0000313" key="9">
    <source>
        <dbReference type="Proteomes" id="UP001289374"/>
    </source>
</evidence>
<keyword evidence="9" id="KW-1185">Reference proteome</keyword>
<feature type="domain" description="Reverse transcriptase RNase H-like" evidence="7">
    <location>
        <begin position="393"/>
        <end position="491"/>
    </location>
</feature>
<dbReference type="InterPro" id="IPR041373">
    <property type="entry name" value="RT_RNaseH"/>
</dbReference>
<dbReference type="Pfam" id="PF17917">
    <property type="entry name" value="RT_RNaseH"/>
    <property type="match status" value="1"/>
</dbReference>
<keyword evidence="4" id="KW-0255">Endonuclease</keyword>
<evidence type="ECO:0000313" key="8">
    <source>
        <dbReference type="EMBL" id="KAK4395878.1"/>
    </source>
</evidence>
<protein>
    <submittedName>
        <fullName evidence="8">Retrovirus-related Pol polyprotein from transposon opus</fullName>
    </submittedName>
</protein>
<reference evidence="8" key="1">
    <citation type="submission" date="2020-06" db="EMBL/GenBank/DDBJ databases">
        <authorList>
            <person name="Li T."/>
            <person name="Hu X."/>
            <person name="Zhang T."/>
            <person name="Song X."/>
            <person name="Zhang H."/>
            <person name="Dai N."/>
            <person name="Sheng W."/>
            <person name="Hou X."/>
            <person name="Wei L."/>
        </authorList>
    </citation>
    <scope>NUCLEOTIDE SEQUENCE</scope>
    <source>
        <strain evidence="8">K16</strain>
        <tissue evidence="8">Leaf</tissue>
    </source>
</reference>
<dbReference type="GO" id="GO:0016787">
    <property type="term" value="F:hydrolase activity"/>
    <property type="evidence" value="ECO:0007669"/>
    <property type="project" value="UniProtKB-KW"/>
</dbReference>
<dbReference type="Proteomes" id="UP001289374">
    <property type="component" value="Unassembled WGS sequence"/>
</dbReference>
<evidence type="ECO:0000256" key="3">
    <source>
        <dbReference type="ARBA" id="ARBA00022722"/>
    </source>
</evidence>
<dbReference type="AlphaFoldDB" id="A0AAE1WMN0"/>
<dbReference type="GO" id="GO:0004519">
    <property type="term" value="F:endonuclease activity"/>
    <property type="evidence" value="ECO:0007669"/>
    <property type="project" value="UniProtKB-KW"/>
</dbReference>
<organism evidence="8 9">
    <name type="scientific">Sesamum angolense</name>
    <dbReference type="NCBI Taxonomy" id="2727404"/>
    <lineage>
        <taxon>Eukaryota</taxon>
        <taxon>Viridiplantae</taxon>
        <taxon>Streptophyta</taxon>
        <taxon>Embryophyta</taxon>
        <taxon>Tracheophyta</taxon>
        <taxon>Spermatophyta</taxon>
        <taxon>Magnoliopsida</taxon>
        <taxon>eudicotyledons</taxon>
        <taxon>Gunneridae</taxon>
        <taxon>Pentapetalae</taxon>
        <taxon>asterids</taxon>
        <taxon>lamiids</taxon>
        <taxon>Lamiales</taxon>
        <taxon>Pedaliaceae</taxon>
        <taxon>Sesamum</taxon>
    </lineage>
</organism>
<sequence>MDPKPTIRHSPRGMHVQCQVCLAAIQEESESREIPLIAWTLEPEGLLNGVQVRAHWSHSIFARINLSCLWEHRVQDVSFNGDSEQYRKQAESCGTTSNPQVLQIVTGTPLALVGGGSTVVPLALVPPPLECCKTRNTLTGPVGAQWLARLEYFQKDLQDVQYKIVEPPEDEQQVVPFTEVVMVDELLVNCRTPTIAEYDSMTDPQEHLSHFENATLRYTNEIKCHVFFTTLAKAIQQCNQKLWKMELSLFAIRQKENESLKEYLQRFNATILELRDTPLEKVNTSLYGFAGELVHPRDMISLVDHRERIQSKDMSCKFLVVDTPSTYNAILGRPTLNAFQVVISTYYMKIKFPTAGGVGEVQGNPLQSRKCYVEAVCKGQKWNTKEESREGDTLYLYISATSQAVSSVLIPEDGGKQVPIYYVSKVLNRTEEQCTLIEKMTLALVITARQLRLYFLSQLIGVKKNMPLKKSLGKLDTFGRLVKWAIELSEYDISYQPRTTIKAYALVDFV</sequence>
<name>A0AAE1WMN0_9LAMI</name>
<keyword evidence="1" id="KW-0808">Transferase</keyword>
<dbReference type="EMBL" id="JACGWL010000009">
    <property type="protein sequence ID" value="KAK4395878.1"/>
    <property type="molecule type" value="Genomic_DNA"/>
</dbReference>
<keyword evidence="6" id="KW-0695">RNA-directed DNA polymerase</keyword>
<proteinExistence type="predicted"/>
<dbReference type="PANTHER" id="PTHR48475:SF2">
    <property type="entry name" value="RIBONUCLEASE H"/>
    <property type="match status" value="1"/>
</dbReference>
<evidence type="ECO:0000256" key="6">
    <source>
        <dbReference type="ARBA" id="ARBA00022918"/>
    </source>
</evidence>